<sequence>MQVRATGTRDSPRKSSACGLAAGRSPKCRPEEVPGGTHAPKATRSDLPARTGHFRSQGLSRIVIIAF</sequence>
<dbReference type="AlphaFoldDB" id="A0AB34I0F6"/>
<accession>A0AB34I0F6</accession>
<name>A0AB34I0F6_ESCRO</name>
<evidence type="ECO:0000313" key="2">
    <source>
        <dbReference type="EMBL" id="KAJ8796475.1"/>
    </source>
</evidence>
<dbReference type="Proteomes" id="UP001159641">
    <property type="component" value="Unassembled WGS sequence"/>
</dbReference>
<reference evidence="2 3" key="1">
    <citation type="submission" date="2022-11" db="EMBL/GenBank/DDBJ databases">
        <title>Whole genome sequence of Eschrichtius robustus ER-17-0199.</title>
        <authorList>
            <person name="Bruniche-Olsen A."/>
            <person name="Black A.N."/>
            <person name="Fields C.J."/>
            <person name="Walden K."/>
            <person name="Dewoody J.A."/>
        </authorList>
    </citation>
    <scope>NUCLEOTIDE SEQUENCE [LARGE SCALE GENOMIC DNA]</scope>
    <source>
        <strain evidence="2">ER-17-0199</strain>
        <tissue evidence="2">Blubber</tissue>
    </source>
</reference>
<organism evidence="2 3">
    <name type="scientific">Eschrichtius robustus</name>
    <name type="common">California gray whale</name>
    <name type="synonym">Eschrichtius gibbosus</name>
    <dbReference type="NCBI Taxonomy" id="9764"/>
    <lineage>
        <taxon>Eukaryota</taxon>
        <taxon>Metazoa</taxon>
        <taxon>Chordata</taxon>
        <taxon>Craniata</taxon>
        <taxon>Vertebrata</taxon>
        <taxon>Euteleostomi</taxon>
        <taxon>Mammalia</taxon>
        <taxon>Eutheria</taxon>
        <taxon>Laurasiatheria</taxon>
        <taxon>Artiodactyla</taxon>
        <taxon>Whippomorpha</taxon>
        <taxon>Cetacea</taxon>
        <taxon>Mysticeti</taxon>
        <taxon>Eschrichtiidae</taxon>
        <taxon>Eschrichtius</taxon>
    </lineage>
</organism>
<comment type="caution">
    <text evidence="2">The sequence shown here is derived from an EMBL/GenBank/DDBJ whole genome shotgun (WGS) entry which is preliminary data.</text>
</comment>
<evidence type="ECO:0000256" key="1">
    <source>
        <dbReference type="SAM" id="MobiDB-lite"/>
    </source>
</evidence>
<dbReference type="EMBL" id="JAIQCJ010000360">
    <property type="protein sequence ID" value="KAJ8796475.1"/>
    <property type="molecule type" value="Genomic_DNA"/>
</dbReference>
<protein>
    <submittedName>
        <fullName evidence="2">Uncharacterized protein</fullName>
    </submittedName>
</protein>
<proteinExistence type="predicted"/>
<feature type="region of interest" description="Disordered" evidence="1">
    <location>
        <begin position="1"/>
        <end position="53"/>
    </location>
</feature>
<keyword evidence="3" id="KW-1185">Reference proteome</keyword>
<gene>
    <name evidence="2" type="ORF">J1605_017881</name>
</gene>
<evidence type="ECO:0000313" key="3">
    <source>
        <dbReference type="Proteomes" id="UP001159641"/>
    </source>
</evidence>